<name>A0A176VYH5_MARPO</name>
<dbReference type="Proteomes" id="UP000077202">
    <property type="component" value="Unassembled WGS sequence"/>
</dbReference>
<protein>
    <recommendedName>
        <fullName evidence="2">Endonuclease/exonuclease/phosphatase domain-containing protein</fullName>
    </recommendedName>
</protein>
<dbReference type="SUPFAM" id="SSF56219">
    <property type="entry name" value="DNase I-like"/>
    <property type="match status" value="1"/>
</dbReference>
<feature type="compositionally biased region" description="Polar residues" evidence="1">
    <location>
        <begin position="148"/>
        <end position="172"/>
    </location>
</feature>
<organism evidence="3 4">
    <name type="scientific">Marchantia polymorpha subsp. ruderalis</name>
    <dbReference type="NCBI Taxonomy" id="1480154"/>
    <lineage>
        <taxon>Eukaryota</taxon>
        <taxon>Viridiplantae</taxon>
        <taxon>Streptophyta</taxon>
        <taxon>Embryophyta</taxon>
        <taxon>Marchantiophyta</taxon>
        <taxon>Marchantiopsida</taxon>
        <taxon>Marchantiidae</taxon>
        <taxon>Marchantiales</taxon>
        <taxon>Marchantiaceae</taxon>
        <taxon>Marchantia</taxon>
    </lineage>
</organism>
<feature type="domain" description="Endonuclease/exonuclease/phosphatase" evidence="2">
    <location>
        <begin position="195"/>
        <end position="409"/>
    </location>
</feature>
<feature type="region of interest" description="Disordered" evidence="1">
    <location>
        <begin position="94"/>
        <end position="174"/>
    </location>
</feature>
<dbReference type="Gene3D" id="3.60.10.10">
    <property type="entry name" value="Endonuclease/exonuclease/phosphatase"/>
    <property type="match status" value="1"/>
</dbReference>
<evidence type="ECO:0000259" key="2">
    <source>
        <dbReference type="Pfam" id="PF03372"/>
    </source>
</evidence>
<evidence type="ECO:0000313" key="4">
    <source>
        <dbReference type="Proteomes" id="UP000077202"/>
    </source>
</evidence>
<dbReference type="InterPro" id="IPR036691">
    <property type="entry name" value="Endo/exonu/phosph_ase_sf"/>
</dbReference>
<feature type="compositionally biased region" description="Basic and acidic residues" evidence="1">
    <location>
        <begin position="116"/>
        <end position="129"/>
    </location>
</feature>
<comment type="caution">
    <text evidence="3">The sequence shown here is derived from an EMBL/GenBank/DDBJ whole genome shotgun (WGS) entry which is preliminary data.</text>
</comment>
<keyword evidence="4" id="KW-1185">Reference proteome</keyword>
<dbReference type="EMBL" id="LVLJ01002289">
    <property type="protein sequence ID" value="OAE25858.1"/>
    <property type="molecule type" value="Genomic_DNA"/>
</dbReference>
<dbReference type="InterPro" id="IPR005135">
    <property type="entry name" value="Endo/exonuclease/phosphatase"/>
</dbReference>
<dbReference type="AlphaFoldDB" id="A0A176VYH5"/>
<accession>A0A176VYH5</accession>
<gene>
    <name evidence="3" type="ORF">AXG93_2145s1570</name>
</gene>
<feature type="region of interest" description="Disordered" evidence="1">
    <location>
        <begin position="1"/>
        <end position="73"/>
    </location>
</feature>
<reference evidence="3" key="1">
    <citation type="submission" date="2016-03" db="EMBL/GenBank/DDBJ databases">
        <title>Mechanisms controlling the formation of the plant cell surface in tip-growing cells are functionally conserved among land plants.</title>
        <authorList>
            <person name="Honkanen S."/>
            <person name="Jones V.A."/>
            <person name="Morieri G."/>
            <person name="Champion C."/>
            <person name="Hetherington A.J."/>
            <person name="Kelly S."/>
            <person name="Saint-Marcoux D."/>
            <person name="Proust H."/>
            <person name="Prescott H."/>
            <person name="Dolan L."/>
        </authorList>
    </citation>
    <scope>NUCLEOTIDE SEQUENCE [LARGE SCALE GENOMIC DNA]</scope>
    <source>
        <tissue evidence="3">Whole gametophyte</tissue>
    </source>
</reference>
<proteinExistence type="predicted"/>
<evidence type="ECO:0000256" key="1">
    <source>
        <dbReference type="SAM" id="MobiDB-lite"/>
    </source>
</evidence>
<dbReference type="GO" id="GO:0003824">
    <property type="term" value="F:catalytic activity"/>
    <property type="evidence" value="ECO:0007669"/>
    <property type="project" value="InterPro"/>
</dbReference>
<feature type="compositionally biased region" description="Polar residues" evidence="1">
    <location>
        <begin position="1"/>
        <end position="14"/>
    </location>
</feature>
<sequence length="475" mass="52965">MDVAEEQNTSTSPAPQARKARATLRAPLAEPVEAEANEAGSKRKPATDREPNRRRAKVAKSGSTLPGAQIEIGGTSDQLTQSLFPLQPKQLLRVLAQRDSTEPKEPPSEQVQQEKAQLEEKRTLVEEKVQGALGCTRRKEAEHEDFGNPQTGDAISKGSSKSGPRHAQTWQGQKLKRLRHIPDHNRHGRKYKVKDFIGNSRDKPDVIAVQEHKLDVFAMTAIGHLLSRDLHTICSPGYKGVRGEGTGGTALLIHRSFKIIKTGTSEDGYVTWAQIEKGGHKVYIALVYGPHSLGARAAHWAQLRNMFPHTNIILCGDWNMVECPTDSSRECQVLGGAQDLTFTELRTKHNLQDLRTIVAETRGPLHTRWSAYEGDPRWARLDRIYFSHGGRWLAAAHYLHHVGNTLSDHLLVSASVEVGTVDCTDGRLSLMGPITFNWSPSLLGKPQIQERVKRIWGKLEQRIEDPRKIYHKGTT</sequence>
<dbReference type="Pfam" id="PF03372">
    <property type="entry name" value="Exo_endo_phos"/>
    <property type="match status" value="1"/>
</dbReference>
<evidence type="ECO:0000313" key="3">
    <source>
        <dbReference type="EMBL" id="OAE25858.1"/>
    </source>
</evidence>
<feature type="compositionally biased region" description="Basic and acidic residues" evidence="1">
    <location>
        <begin position="137"/>
        <end position="146"/>
    </location>
</feature>